<dbReference type="EMBL" id="AWGB01000007">
    <property type="protein sequence ID" value="ESQ93771.1"/>
    <property type="molecule type" value="Genomic_DNA"/>
</dbReference>
<accession>V4PZG8</accession>
<keyword evidence="2" id="KW-1185">Reference proteome</keyword>
<dbReference type="Proteomes" id="UP000017837">
    <property type="component" value="Unassembled WGS sequence"/>
</dbReference>
<reference evidence="1 2" key="1">
    <citation type="journal article" date="2014" name="Nature">
        <title>Sequential evolution of bacterial morphology by co-option of a developmental regulator.</title>
        <authorList>
            <person name="Jiang C."/>
            <person name="Brown P.J."/>
            <person name="Ducret A."/>
            <person name="Brun Y.V."/>
        </authorList>
    </citation>
    <scope>NUCLEOTIDE SEQUENCE [LARGE SCALE GENOMIC DNA]</scope>
    <source>
        <strain evidence="1 2">DSM 16100</strain>
    </source>
</reference>
<comment type="caution">
    <text evidence="1">The sequence shown here is derived from an EMBL/GenBank/DDBJ whole genome shotgun (WGS) entry which is preliminary data.</text>
</comment>
<protein>
    <submittedName>
        <fullName evidence="1">Uncharacterized protein</fullName>
    </submittedName>
</protein>
<dbReference type="PATRIC" id="fig|1121022.4.peg.1088"/>
<proteinExistence type="predicted"/>
<evidence type="ECO:0000313" key="2">
    <source>
        <dbReference type="Proteomes" id="UP000017837"/>
    </source>
</evidence>
<name>V4PZG8_9CAUL</name>
<sequence>MVTNKLLTNAQVAQETICTYNAVIEKRGCIVQQLNSPGSKVTSAAIAVALTFFGNAHTTMAQEAPCYVSDFRVSGNVKWSKVTQNVVEPPFNLSFEQSDKVTLWYFNRAKDQHGQWWGSISEDGKVSLHINFTNGSPIDGDHFAAVLSLRDMDGEIVRDTSGEPAVVEFGAGVDAKGWCHARGQNYKCYKRTLSFDITLDPETAKSVFFVEQRHGFNDKVDDSIFWDDVMSIAECVAAQ</sequence>
<organism evidence="1 2">
    <name type="scientific">Asticcacaulis benevestitus DSM 16100 = ATCC BAA-896</name>
    <dbReference type="NCBI Taxonomy" id="1121022"/>
    <lineage>
        <taxon>Bacteria</taxon>
        <taxon>Pseudomonadati</taxon>
        <taxon>Pseudomonadota</taxon>
        <taxon>Alphaproteobacteria</taxon>
        <taxon>Caulobacterales</taxon>
        <taxon>Caulobacteraceae</taxon>
        <taxon>Asticcacaulis</taxon>
    </lineage>
</organism>
<evidence type="ECO:0000313" key="1">
    <source>
        <dbReference type="EMBL" id="ESQ93771.1"/>
    </source>
</evidence>
<gene>
    <name evidence="1" type="ORF">ABENE_05475</name>
</gene>
<dbReference type="AlphaFoldDB" id="V4PZG8"/>